<evidence type="ECO:0000313" key="4">
    <source>
        <dbReference type="Proteomes" id="UP000078542"/>
    </source>
</evidence>
<keyword evidence="4" id="KW-1185">Reference proteome</keyword>
<accession>A0A151IAP1</accession>
<organism evidence="3 4">
    <name type="scientific">Cyphomyrmex costatus</name>
    <dbReference type="NCBI Taxonomy" id="456900"/>
    <lineage>
        <taxon>Eukaryota</taxon>
        <taxon>Metazoa</taxon>
        <taxon>Ecdysozoa</taxon>
        <taxon>Arthropoda</taxon>
        <taxon>Hexapoda</taxon>
        <taxon>Insecta</taxon>
        <taxon>Pterygota</taxon>
        <taxon>Neoptera</taxon>
        <taxon>Endopterygota</taxon>
        <taxon>Hymenoptera</taxon>
        <taxon>Apocrita</taxon>
        <taxon>Aculeata</taxon>
        <taxon>Formicoidea</taxon>
        <taxon>Formicidae</taxon>
        <taxon>Myrmicinae</taxon>
        <taxon>Cyphomyrmex</taxon>
    </lineage>
</organism>
<dbReference type="Proteomes" id="UP000078542">
    <property type="component" value="Unassembled WGS sequence"/>
</dbReference>
<keyword evidence="2" id="KW-0472">Membrane</keyword>
<sequence length="123" mass="13597">RPGRELALAVFPLSITDTGGVSGVSRHEARIVSVLCVCVYIYIRALVCSLALLASSTTTTTARTRTTATRGAKHSWPGDSRTHGRALKPREENCARFPGTGIRDERRRKRRQRKEETASSSWT</sequence>
<feature type="non-terminal residue" evidence="3">
    <location>
        <position position="1"/>
    </location>
</feature>
<feature type="region of interest" description="Disordered" evidence="1">
    <location>
        <begin position="57"/>
        <end position="123"/>
    </location>
</feature>
<dbReference type="EMBL" id="KQ978192">
    <property type="protein sequence ID" value="KYM96544.1"/>
    <property type="molecule type" value="Genomic_DNA"/>
</dbReference>
<feature type="compositionally biased region" description="Low complexity" evidence="1">
    <location>
        <begin position="57"/>
        <end position="70"/>
    </location>
</feature>
<evidence type="ECO:0000313" key="3">
    <source>
        <dbReference type="EMBL" id="KYM96544.1"/>
    </source>
</evidence>
<name>A0A151IAP1_9HYME</name>
<evidence type="ECO:0000256" key="2">
    <source>
        <dbReference type="SAM" id="Phobius"/>
    </source>
</evidence>
<evidence type="ECO:0000256" key="1">
    <source>
        <dbReference type="SAM" id="MobiDB-lite"/>
    </source>
</evidence>
<protein>
    <submittedName>
        <fullName evidence="3">Uncharacterized protein</fullName>
    </submittedName>
</protein>
<dbReference type="AlphaFoldDB" id="A0A151IAP1"/>
<keyword evidence="2" id="KW-0812">Transmembrane</keyword>
<reference evidence="3 4" key="1">
    <citation type="submission" date="2016-03" db="EMBL/GenBank/DDBJ databases">
        <title>Cyphomyrmex costatus WGS genome.</title>
        <authorList>
            <person name="Nygaard S."/>
            <person name="Hu H."/>
            <person name="Boomsma J."/>
            <person name="Zhang G."/>
        </authorList>
    </citation>
    <scope>NUCLEOTIDE SEQUENCE [LARGE SCALE GENOMIC DNA]</scope>
    <source>
        <strain evidence="3">MS0001</strain>
        <tissue evidence="3">Whole body</tissue>
    </source>
</reference>
<keyword evidence="2" id="KW-1133">Transmembrane helix</keyword>
<feature type="transmembrane region" description="Helical" evidence="2">
    <location>
        <begin position="31"/>
        <end position="55"/>
    </location>
</feature>
<proteinExistence type="predicted"/>
<gene>
    <name evidence="3" type="ORF">ALC62_12808</name>
</gene>